<keyword evidence="4" id="KW-0804">Transcription</keyword>
<dbReference type="Pfam" id="PF01381">
    <property type="entry name" value="HTH_3"/>
    <property type="match status" value="1"/>
</dbReference>
<dbReference type="PROSITE" id="PS50943">
    <property type="entry name" value="HTH_CROC1"/>
    <property type="match status" value="1"/>
</dbReference>
<feature type="domain" description="HTH cro/C1-type" evidence="6">
    <location>
        <begin position="11"/>
        <end position="46"/>
    </location>
</feature>
<dbReference type="InterPro" id="IPR001387">
    <property type="entry name" value="Cro/C1-type_HTH"/>
</dbReference>
<dbReference type="Pfam" id="PF04855">
    <property type="entry name" value="SNF5"/>
    <property type="match status" value="2"/>
</dbReference>
<dbReference type="GO" id="GO:0000228">
    <property type="term" value="C:nuclear chromosome"/>
    <property type="evidence" value="ECO:0007669"/>
    <property type="project" value="InterPro"/>
</dbReference>
<dbReference type="SMART" id="SM00530">
    <property type="entry name" value="HTH_XRE"/>
    <property type="match status" value="1"/>
</dbReference>
<dbReference type="GO" id="GO:0006338">
    <property type="term" value="P:chromatin remodeling"/>
    <property type="evidence" value="ECO:0007669"/>
    <property type="project" value="InterPro"/>
</dbReference>
<evidence type="ECO:0000313" key="8">
    <source>
        <dbReference type="Proteomes" id="UP000688137"/>
    </source>
</evidence>
<protein>
    <recommendedName>
        <fullName evidence="6">HTH cro/C1-type domain-containing protein</fullName>
    </recommendedName>
</protein>
<evidence type="ECO:0000256" key="1">
    <source>
        <dbReference type="ARBA" id="ARBA00004123"/>
    </source>
</evidence>
<dbReference type="AlphaFoldDB" id="A0A8S1MND3"/>
<keyword evidence="8" id="KW-1185">Reference proteome</keyword>
<evidence type="ECO:0000256" key="2">
    <source>
        <dbReference type="ARBA" id="ARBA00010239"/>
    </source>
</evidence>
<name>A0A8S1MND3_PARPR</name>
<keyword evidence="3" id="KW-0805">Transcription regulation</keyword>
<keyword evidence="5" id="KW-0539">Nucleus</keyword>
<comment type="caution">
    <text evidence="7">The sequence shown here is derived from an EMBL/GenBank/DDBJ whole genome shotgun (WGS) entry which is preliminary data.</text>
</comment>
<gene>
    <name evidence="7" type="ORF">PPRIM_AZ9-3.1.T0600041</name>
</gene>
<dbReference type="CDD" id="cd00093">
    <property type="entry name" value="HTH_XRE"/>
    <property type="match status" value="1"/>
</dbReference>
<comment type="similarity">
    <text evidence="2">Belongs to the SNF5 family.</text>
</comment>
<comment type="subcellular location">
    <subcellularLocation>
        <location evidence="1">Nucleus</location>
    </subcellularLocation>
</comment>
<dbReference type="PANTHER" id="PTHR10019">
    <property type="entry name" value="SNF5"/>
    <property type="match status" value="1"/>
</dbReference>
<proteinExistence type="inferred from homology"/>
<evidence type="ECO:0000256" key="5">
    <source>
        <dbReference type="ARBA" id="ARBA00023242"/>
    </source>
</evidence>
<evidence type="ECO:0000256" key="4">
    <source>
        <dbReference type="ARBA" id="ARBA00023163"/>
    </source>
</evidence>
<dbReference type="InterPro" id="IPR006939">
    <property type="entry name" value="SNF5"/>
</dbReference>
<dbReference type="EMBL" id="CAJJDM010000061">
    <property type="protein sequence ID" value="CAD8078426.1"/>
    <property type="molecule type" value="Genomic_DNA"/>
</dbReference>
<reference evidence="7" key="1">
    <citation type="submission" date="2021-01" db="EMBL/GenBank/DDBJ databases">
        <authorList>
            <consortium name="Genoscope - CEA"/>
            <person name="William W."/>
        </authorList>
    </citation>
    <scope>NUCLEOTIDE SEQUENCE</scope>
</reference>
<accession>A0A8S1MND3</accession>
<evidence type="ECO:0000259" key="6">
    <source>
        <dbReference type="PROSITE" id="PS50943"/>
    </source>
</evidence>
<evidence type="ECO:0000313" key="7">
    <source>
        <dbReference type="EMBL" id="CAD8078426.1"/>
    </source>
</evidence>
<dbReference type="OMA" id="EFSESMC"/>
<organism evidence="7 8">
    <name type="scientific">Paramecium primaurelia</name>
    <dbReference type="NCBI Taxonomy" id="5886"/>
    <lineage>
        <taxon>Eukaryota</taxon>
        <taxon>Sar</taxon>
        <taxon>Alveolata</taxon>
        <taxon>Ciliophora</taxon>
        <taxon>Intramacronucleata</taxon>
        <taxon>Oligohymenophorea</taxon>
        <taxon>Peniculida</taxon>
        <taxon>Parameciidae</taxon>
        <taxon>Paramecium</taxon>
    </lineage>
</organism>
<evidence type="ECO:0000256" key="3">
    <source>
        <dbReference type="ARBA" id="ARBA00023015"/>
    </source>
</evidence>
<dbReference type="Proteomes" id="UP000688137">
    <property type="component" value="Unassembled WGS sequence"/>
</dbReference>
<sequence>MQIQKDLKSRIQEILQKHNIKQVDLAREIGIHHSTLSLWMQNKNKPRKQDISNSQSTRIEELLERWIATFHANKGQGMGTGQFRLPDSRASQFLSHHTVRPVLPISKFHILRNQYQNSIKQQRQEIILRKTQEQLKNNPNISFQQALNQSAQDIPIEPPKHQQLVPITIDFELEGKKIYQTFCWNLNESHMIPETFARIITEENQLPSVIEQEITTQIKKQVQNYKCYYPTKNEMLKNLYVDLRVENIHFKDQLEWDMNNTMNSPEALAELTAKEMGMPEQYEPKIAHALRESISSLERQMEPKTGEDFSNLKKSTRTLIESNANYNQFKNVMFSNQINDKNWVRCELEYDHQFQWGPSIELLDQNALRNVQKQEDRKTRYVRRQR</sequence>